<dbReference type="PROSITE" id="PS01359">
    <property type="entry name" value="ZF_PHD_1"/>
    <property type="match status" value="1"/>
</dbReference>
<feature type="region of interest" description="Disordered" evidence="10">
    <location>
        <begin position="1065"/>
        <end position="1089"/>
    </location>
</feature>
<evidence type="ECO:0000259" key="12">
    <source>
        <dbReference type="PROSITE" id="PS50950"/>
    </source>
</evidence>
<dbReference type="InterPro" id="IPR011011">
    <property type="entry name" value="Znf_FYVE_PHD"/>
</dbReference>
<feature type="compositionally biased region" description="Polar residues" evidence="10">
    <location>
        <begin position="191"/>
        <end position="201"/>
    </location>
</feature>
<dbReference type="SUPFAM" id="SSF63748">
    <property type="entry name" value="Tudor/PWWP/MBT"/>
    <property type="match status" value="2"/>
</dbReference>
<dbReference type="SUPFAM" id="SSF57716">
    <property type="entry name" value="Glucocorticoid receptor-like (DNA-binding domain)"/>
    <property type="match status" value="1"/>
</dbReference>
<keyword evidence="7" id="KW-0539">Nucleus</keyword>
<proteinExistence type="predicted"/>
<feature type="compositionally biased region" description="Polar residues" evidence="10">
    <location>
        <begin position="242"/>
        <end position="257"/>
    </location>
</feature>
<dbReference type="GO" id="GO:0005634">
    <property type="term" value="C:nucleus"/>
    <property type="evidence" value="ECO:0007669"/>
    <property type="project" value="UniProtKB-SubCell"/>
</dbReference>
<evidence type="ECO:0000256" key="2">
    <source>
        <dbReference type="ARBA" id="ARBA00022723"/>
    </source>
</evidence>
<dbReference type="InterPro" id="IPR006612">
    <property type="entry name" value="THAP_Znf"/>
</dbReference>
<feature type="region of interest" description="Disordered" evidence="10">
    <location>
        <begin position="644"/>
        <end position="775"/>
    </location>
</feature>
<dbReference type="InterPro" id="IPR038441">
    <property type="entry name" value="THAP_Znf_sf"/>
</dbReference>
<name>A0A1Q3F4H7_CULTA</name>
<dbReference type="SUPFAM" id="SSF54171">
    <property type="entry name" value="DNA-binding domain"/>
    <property type="match status" value="1"/>
</dbReference>
<dbReference type="Pfam" id="PF18104">
    <property type="entry name" value="Tudor_2"/>
    <property type="match status" value="1"/>
</dbReference>
<feature type="compositionally biased region" description="Basic residues" evidence="10">
    <location>
        <begin position="202"/>
        <end position="212"/>
    </location>
</feature>
<dbReference type="InterPro" id="IPR043449">
    <property type="entry name" value="PHF20-like"/>
</dbReference>
<evidence type="ECO:0000259" key="13">
    <source>
        <dbReference type="PROSITE" id="PS50982"/>
    </source>
</evidence>
<dbReference type="GO" id="GO:0006357">
    <property type="term" value="P:regulation of transcription by RNA polymerase II"/>
    <property type="evidence" value="ECO:0007669"/>
    <property type="project" value="TreeGrafter"/>
</dbReference>
<accession>A0A1Q3F4H7</accession>
<dbReference type="InterPro" id="IPR040477">
    <property type="entry name" value="KDM4-like_Tudor"/>
</dbReference>
<dbReference type="PROSITE" id="PS50950">
    <property type="entry name" value="ZF_THAP"/>
    <property type="match status" value="1"/>
</dbReference>
<keyword evidence="2" id="KW-0479">Metal-binding</keyword>
<dbReference type="Pfam" id="PF20826">
    <property type="entry name" value="PHD_5"/>
    <property type="match status" value="1"/>
</dbReference>
<dbReference type="GO" id="GO:0044545">
    <property type="term" value="C:NSL complex"/>
    <property type="evidence" value="ECO:0007669"/>
    <property type="project" value="TreeGrafter"/>
</dbReference>
<evidence type="ECO:0000313" key="14">
    <source>
        <dbReference type="EMBL" id="JAV22437.1"/>
    </source>
</evidence>
<keyword evidence="6 9" id="KW-0238">DNA-binding</keyword>
<keyword evidence="5" id="KW-0862">Zinc</keyword>
<keyword evidence="3" id="KW-0677">Repeat</keyword>
<dbReference type="SMART" id="SM00333">
    <property type="entry name" value="TUDOR"/>
    <property type="match status" value="1"/>
</dbReference>
<keyword evidence="4 8" id="KW-0863">Zinc-finger</keyword>
<feature type="region of interest" description="Disordered" evidence="10">
    <location>
        <begin position="130"/>
        <end position="257"/>
    </location>
</feature>
<dbReference type="SUPFAM" id="SSF57903">
    <property type="entry name" value="FYVE/PHD zinc finger"/>
    <property type="match status" value="1"/>
</dbReference>
<dbReference type="Pfam" id="PF05485">
    <property type="entry name" value="THAP"/>
    <property type="match status" value="1"/>
</dbReference>
<dbReference type="InterPro" id="IPR013083">
    <property type="entry name" value="Znf_RING/FYVE/PHD"/>
</dbReference>
<dbReference type="InterPro" id="IPR013087">
    <property type="entry name" value="Znf_C2H2_type"/>
</dbReference>
<dbReference type="Gene3D" id="6.20.210.20">
    <property type="entry name" value="THAP domain"/>
    <property type="match status" value="1"/>
</dbReference>
<dbReference type="CDD" id="cd01396">
    <property type="entry name" value="MeCP2_MBD"/>
    <property type="match status" value="1"/>
</dbReference>
<dbReference type="PROSITE" id="PS50982">
    <property type="entry name" value="MBD"/>
    <property type="match status" value="1"/>
</dbReference>
<evidence type="ECO:0000256" key="9">
    <source>
        <dbReference type="PROSITE-ProRule" id="PRU00309"/>
    </source>
</evidence>
<dbReference type="InterPro" id="IPR002999">
    <property type="entry name" value="Tudor"/>
</dbReference>
<feature type="compositionally biased region" description="Basic residues" evidence="10">
    <location>
        <begin position="814"/>
        <end position="823"/>
    </location>
</feature>
<dbReference type="PROSITE" id="PS50157">
    <property type="entry name" value="ZINC_FINGER_C2H2_2"/>
    <property type="match status" value="1"/>
</dbReference>
<dbReference type="EMBL" id="GFDL01012608">
    <property type="protein sequence ID" value="JAV22437.1"/>
    <property type="molecule type" value="Transcribed_RNA"/>
</dbReference>
<feature type="compositionally biased region" description="Low complexity" evidence="10">
    <location>
        <begin position="1065"/>
        <end position="1081"/>
    </location>
</feature>
<sequence length="1189" mass="131203">MGVRKCIIAGCPSTSDRKEDRGVSYHKIPANEEQKQRWWVACRLPDNYVINKGSNLCSRHFRKADFQDFKGTKYLLKNGVIPTIFPWSPAGGGGGGGGRKKKDEEKKKAVAAAAAAAEVVKVEEKQEVVVKKEKEEEEAEASKEPEVAAKDEAKEVKEEEEKKEEVEVKEPVKPEETKAEETPKEEPVSTPVVTSKKQTPASKKRSTPKRPLKTPTSAPSSKKTRRSEPSASTSTPKDRKSVQSPRKLNQSQINFTPGTKIEAQDFAGKWHPAKLGEVDTEEGEVLVQFEKSGGKSKSATLNDEWIPMDSVRLRPFQAQPKTPVGRTRFVVGEKCFARWSDSRKFRATIQAVLDNDMYEVLFDDGFVKVCRANHVSKLKKPDGTMDTEQVEAAPETPTIKQEPMDDSVATDNSLLSPGPSAVASGTPLTALYIPQIAKVSDYPEIPQTGEWFCAWMNDFPVGEEAILEVGTSKLHTVIVADWRLPEGWVKHVYQRFTAFGKMDIILVSPDGKQFRSRQETKTYLAEKGLEYDGNVYDFGLHKRRAKDMGFCRYTQEYKDAFLPPPVPAEPVLLNTEINIGSVKVKIIDNLLQCPEVDCLKTFRKENHLQIHIKHYHKELAKGLGEIPNMQDLAALRSPQVELVETPPKANPRRSQASQSGSKTSIKSEDVKKEPTGDDDEKKLERDPNAPEVDPAKPTTDSDLSKAESSTDIKSPKPEASTTSTDGTTAVPAPTTSSLDPEEAIESHAVTKQPPPAVASATSLPPVATASGSSVKSNAAAATKIKLFSKKKKKKGAKKTKGGFVSKRPVAAASKKSKKKKKAATGRAVPMDYMDAVAEETRHSFANDSFFRHGYGYDPEASQTMTTNASICGQYGGDDSINAAVNSPRFINENGEMIKIVSMKKEEIINCLCGYGEEDGLMVQCELCLCWQHGICNGFERDTQVPDKYVCYICRNPVGGRESRRYIHDQDWLYEGKLPVANYHATNAQKNAARFDILKQSHTLGGNLLELKRFMHSLKVKINIAERKDHPKMYLWSKKWEKSPPRGGNGDLSGIVPLNASITSTGATTPSAAAQGATSTGGQLNRTDQQRPVPIPHIPVPEAAIDPAECQAILLEHIQKQQNAAMARLQAIEAQIIALEAYDDKSELLESPTAKNYPKTKQTIHMLLNDLTKMKKIAAIHRSAQQPPPY</sequence>
<feature type="compositionally biased region" description="Basic residues" evidence="10">
    <location>
        <begin position="789"/>
        <end position="800"/>
    </location>
</feature>
<evidence type="ECO:0000256" key="3">
    <source>
        <dbReference type="ARBA" id="ARBA00022737"/>
    </source>
</evidence>
<feature type="region of interest" description="Disordered" evidence="10">
    <location>
        <begin position="381"/>
        <end position="408"/>
    </location>
</feature>
<evidence type="ECO:0000256" key="5">
    <source>
        <dbReference type="ARBA" id="ARBA00022833"/>
    </source>
</evidence>
<evidence type="ECO:0000259" key="11">
    <source>
        <dbReference type="PROSITE" id="PS50157"/>
    </source>
</evidence>
<dbReference type="CDD" id="cd20386">
    <property type="entry name" value="Tudor_PHF20-like"/>
    <property type="match status" value="1"/>
</dbReference>
<dbReference type="Pfam" id="PF01429">
    <property type="entry name" value="MBD"/>
    <property type="match status" value="1"/>
</dbReference>
<feature type="region of interest" description="Disordered" evidence="10">
    <location>
        <begin position="789"/>
        <end position="824"/>
    </location>
</feature>
<dbReference type="InterPro" id="IPR016177">
    <property type="entry name" value="DNA-bd_dom_sf"/>
</dbReference>
<feature type="domain" description="THAP-type" evidence="12">
    <location>
        <begin position="1"/>
        <end position="85"/>
    </location>
</feature>
<dbReference type="Gene3D" id="3.30.40.10">
    <property type="entry name" value="Zinc/RING finger domain, C3HC4 (zinc finger)"/>
    <property type="match status" value="1"/>
</dbReference>
<evidence type="ECO:0000256" key="7">
    <source>
        <dbReference type="ARBA" id="ARBA00023242"/>
    </source>
</evidence>
<dbReference type="GO" id="GO:0003677">
    <property type="term" value="F:DNA binding"/>
    <property type="evidence" value="ECO:0007669"/>
    <property type="project" value="UniProtKB-UniRule"/>
</dbReference>
<dbReference type="Gene3D" id="2.30.30.140">
    <property type="match status" value="2"/>
</dbReference>
<evidence type="ECO:0000256" key="6">
    <source>
        <dbReference type="ARBA" id="ARBA00023125"/>
    </source>
</evidence>
<dbReference type="InterPro" id="IPR001739">
    <property type="entry name" value="Methyl_CpG_DNA-bd"/>
</dbReference>
<evidence type="ECO:0000256" key="4">
    <source>
        <dbReference type="ARBA" id="ARBA00022771"/>
    </source>
</evidence>
<dbReference type="SMART" id="SM00980">
    <property type="entry name" value="THAP"/>
    <property type="match status" value="1"/>
</dbReference>
<dbReference type="PANTHER" id="PTHR15856:SF51">
    <property type="entry name" value="MBD-R2"/>
    <property type="match status" value="1"/>
</dbReference>
<feature type="domain" description="MBD" evidence="13">
    <location>
        <begin position="474"/>
        <end position="543"/>
    </location>
</feature>
<dbReference type="AlphaFoldDB" id="A0A1Q3F4H7"/>
<evidence type="ECO:0000256" key="8">
    <source>
        <dbReference type="PROSITE-ProRule" id="PRU00042"/>
    </source>
</evidence>
<feature type="compositionally biased region" description="Basic and acidic residues" evidence="10">
    <location>
        <begin position="130"/>
        <end position="187"/>
    </location>
</feature>
<feature type="domain" description="C2H2-type" evidence="11">
    <location>
        <begin position="591"/>
        <end position="616"/>
    </location>
</feature>
<dbReference type="CDD" id="cd20104">
    <property type="entry name" value="MBT_PHF20L1-like"/>
    <property type="match status" value="1"/>
</dbReference>
<organism evidence="14">
    <name type="scientific">Culex tarsalis</name>
    <name type="common">Encephalitis mosquito</name>
    <dbReference type="NCBI Taxonomy" id="7177"/>
    <lineage>
        <taxon>Eukaryota</taxon>
        <taxon>Metazoa</taxon>
        <taxon>Ecdysozoa</taxon>
        <taxon>Arthropoda</taxon>
        <taxon>Hexapoda</taxon>
        <taxon>Insecta</taxon>
        <taxon>Pterygota</taxon>
        <taxon>Neoptera</taxon>
        <taxon>Endopterygota</taxon>
        <taxon>Diptera</taxon>
        <taxon>Nematocera</taxon>
        <taxon>Culicoidea</taxon>
        <taxon>Culicidae</taxon>
        <taxon>Culicinae</taxon>
        <taxon>Culicini</taxon>
        <taxon>Culex</taxon>
        <taxon>Culex</taxon>
    </lineage>
</organism>
<dbReference type="Gene3D" id="3.30.890.10">
    <property type="entry name" value="Methyl-cpg-binding Protein 2, Chain A"/>
    <property type="match status" value="1"/>
</dbReference>
<comment type="subcellular location">
    <subcellularLocation>
        <location evidence="1">Nucleus</location>
    </subcellularLocation>
</comment>
<dbReference type="InterPro" id="IPR019786">
    <property type="entry name" value="Zinc_finger_PHD-type_CS"/>
</dbReference>
<protein>
    <submittedName>
        <fullName evidence="14">Putative phd finger domain protein</fullName>
    </submittedName>
</protein>
<dbReference type="PANTHER" id="PTHR15856">
    <property type="entry name" value="PHD FINGER PROTEIN 20-RELATED"/>
    <property type="match status" value="1"/>
</dbReference>
<reference evidence="14" key="1">
    <citation type="submission" date="2017-01" db="EMBL/GenBank/DDBJ databases">
        <title>A deep insight into the sialotranscriptome of adult male and female Cluex tarsalis mosquitoes.</title>
        <authorList>
            <person name="Ribeiro J.M."/>
            <person name="Moreira F."/>
            <person name="Bernard K.A."/>
            <person name="Calvo E."/>
        </authorList>
    </citation>
    <scope>NUCLEOTIDE SEQUENCE</scope>
    <source>
        <strain evidence="14">Kern County</strain>
        <tissue evidence="14">Salivary glands</tissue>
    </source>
</reference>
<feature type="region of interest" description="Disordered" evidence="10">
    <location>
        <begin position="87"/>
        <end position="109"/>
    </location>
</feature>
<feature type="compositionally biased region" description="Polar residues" evidence="10">
    <location>
        <begin position="652"/>
        <end position="664"/>
    </location>
</feature>
<evidence type="ECO:0000256" key="1">
    <source>
        <dbReference type="ARBA" id="ARBA00004123"/>
    </source>
</evidence>
<evidence type="ECO:0000256" key="10">
    <source>
        <dbReference type="SAM" id="MobiDB-lite"/>
    </source>
</evidence>
<feature type="compositionally biased region" description="Polar residues" evidence="10">
    <location>
        <begin position="719"/>
        <end position="738"/>
    </location>
</feature>
<dbReference type="SMART" id="SM00391">
    <property type="entry name" value="MBD"/>
    <property type="match status" value="1"/>
</dbReference>
<dbReference type="PROSITE" id="PS00028">
    <property type="entry name" value="ZINC_FINGER_C2H2_1"/>
    <property type="match status" value="1"/>
</dbReference>
<feature type="compositionally biased region" description="Basic and acidic residues" evidence="10">
    <location>
        <begin position="665"/>
        <end position="688"/>
    </location>
</feature>
<feature type="compositionally biased region" description="Basic and acidic residues" evidence="10">
    <location>
        <begin position="702"/>
        <end position="716"/>
    </location>
</feature>
<dbReference type="GO" id="GO:0008270">
    <property type="term" value="F:zinc ion binding"/>
    <property type="evidence" value="ECO:0007669"/>
    <property type="project" value="UniProtKB-KW"/>
</dbReference>